<dbReference type="AlphaFoldDB" id="A0A939P947"/>
<evidence type="ECO:0000313" key="3">
    <source>
        <dbReference type="Proteomes" id="UP000669179"/>
    </source>
</evidence>
<protein>
    <submittedName>
        <fullName evidence="2">VOC family protein</fullName>
    </submittedName>
</protein>
<evidence type="ECO:0000259" key="1">
    <source>
        <dbReference type="PROSITE" id="PS51819"/>
    </source>
</evidence>
<reference evidence="2" key="1">
    <citation type="submission" date="2021-03" db="EMBL/GenBank/DDBJ databases">
        <authorList>
            <person name="Kanchanasin P."/>
            <person name="Saeng-In P."/>
            <person name="Phongsopitanun W."/>
            <person name="Yuki M."/>
            <person name="Kudo T."/>
            <person name="Ohkuma M."/>
            <person name="Tanasupawat S."/>
        </authorList>
    </citation>
    <scope>NUCLEOTIDE SEQUENCE</scope>
    <source>
        <strain evidence="2">GKU 128</strain>
    </source>
</reference>
<dbReference type="PROSITE" id="PS51819">
    <property type="entry name" value="VOC"/>
    <property type="match status" value="1"/>
</dbReference>
<dbReference type="PANTHER" id="PTHR35908:SF1">
    <property type="entry name" value="CONSERVED PROTEIN"/>
    <property type="match status" value="1"/>
</dbReference>
<dbReference type="Pfam" id="PF18029">
    <property type="entry name" value="Glyoxalase_6"/>
    <property type="match status" value="1"/>
</dbReference>
<comment type="caution">
    <text evidence="2">The sequence shown here is derived from an EMBL/GenBank/DDBJ whole genome shotgun (WGS) entry which is preliminary data.</text>
</comment>
<dbReference type="InterPro" id="IPR029068">
    <property type="entry name" value="Glyas_Bleomycin-R_OHBP_Dase"/>
</dbReference>
<proteinExistence type="predicted"/>
<keyword evidence="3" id="KW-1185">Reference proteome</keyword>
<dbReference type="Proteomes" id="UP000669179">
    <property type="component" value="Unassembled WGS sequence"/>
</dbReference>
<dbReference type="EMBL" id="JAGEOJ010000005">
    <property type="protein sequence ID" value="MBO2448063.1"/>
    <property type="molecule type" value="Genomic_DNA"/>
</dbReference>
<evidence type="ECO:0000313" key="2">
    <source>
        <dbReference type="EMBL" id="MBO2448063.1"/>
    </source>
</evidence>
<dbReference type="PANTHER" id="PTHR35908">
    <property type="entry name" value="HYPOTHETICAL FUSION PROTEIN"/>
    <property type="match status" value="1"/>
</dbReference>
<sequence length="126" mass="14128">MRGRSLARYWGAVLEAPDARELADFYVRMLGWTIEKDEPGWVAVSPPDGVAYIAFQSSPEYERPVWPPTKGEQQMMMHLDIEVDDLDEAVEDAVSMGAMLADTQPQDDVRVLLDPAGHPFCLYLGD</sequence>
<dbReference type="InterPro" id="IPR041581">
    <property type="entry name" value="Glyoxalase_6"/>
</dbReference>
<dbReference type="InterPro" id="IPR037523">
    <property type="entry name" value="VOC_core"/>
</dbReference>
<organism evidence="2 3">
    <name type="scientific">Actinomadura barringtoniae</name>
    <dbReference type="NCBI Taxonomy" id="1427535"/>
    <lineage>
        <taxon>Bacteria</taxon>
        <taxon>Bacillati</taxon>
        <taxon>Actinomycetota</taxon>
        <taxon>Actinomycetes</taxon>
        <taxon>Streptosporangiales</taxon>
        <taxon>Thermomonosporaceae</taxon>
        <taxon>Actinomadura</taxon>
    </lineage>
</organism>
<dbReference type="SUPFAM" id="SSF54593">
    <property type="entry name" value="Glyoxalase/Bleomycin resistance protein/Dihydroxybiphenyl dioxygenase"/>
    <property type="match status" value="1"/>
</dbReference>
<dbReference type="Gene3D" id="3.10.180.10">
    <property type="entry name" value="2,3-Dihydroxybiphenyl 1,2-Dioxygenase, domain 1"/>
    <property type="match status" value="1"/>
</dbReference>
<name>A0A939P947_9ACTN</name>
<accession>A0A939P947</accession>
<feature type="domain" description="VOC" evidence="1">
    <location>
        <begin position="8"/>
        <end position="126"/>
    </location>
</feature>
<gene>
    <name evidence="2" type="ORF">J4573_13245</name>
</gene>
<dbReference type="CDD" id="cd06587">
    <property type="entry name" value="VOC"/>
    <property type="match status" value="1"/>
</dbReference>
<dbReference type="RefSeq" id="WP_208255727.1">
    <property type="nucleotide sequence ID" value="NZ_JAGEOJ010000005.1"/>
</dbReference>